<dbReference type="GO" id="GO:0016971">
    <property type="term" value="F:flavin-dependent sulfhydryl oxidase activity"/>
    <property type="evidence" value="ECO:0007669"/>
    <property type="project" value="InterPro"/>
</dbReference>
<proteinExistence type="predicted"/>
<dbReference type="InterPro" id="IPR017905">
    <property type="entry name" value="ERV/ALR_sulphydryl_oxidase"/>
</dbReference>
<comment type="cofactor">
    <cofactor evidence="1 6">
        <name>FAD</name>
        <dbReference type="ChEBI" id="CHEBI:57692"/>
    </cofactor>
</comment>
<dbReference type="Proteomes" id="UP000485058">
    <property type="component" value="Unassembled WGS sequence"/>
</dbReference>
<evidence type="ECO:0000256" key="2">
    <source>
        <dbReference type="ARBA" id="ARBA00022630"/>
    </source>
</evidence>
<comment type="catalytic activity">
    <reaction evidence="6">
        <text>2 R'C(R)SH + O2 = R'C(R)S-S(R)CR' + H2O2</text>
        <dbReference type="Rhea" id="RHEA:17357"/>
        <dbReference type="ChEBI" id="CHEBI:15379"/>
        <dbReference type="ChEBI" id="CHEBI:16240"/>
        <dbReference type="ChEBI" id="CHEBI:16520"/>
        <dbReference type="ChEBI" id="CHEBI:17412"/>
        <dbReference type="EC" id="1.8.3.2"/>
    </reaction>
</comment>
<dbReference type="Gene3D" id="1.20.120.310">
    <property type="entry name" value="ERV/ALR sulfhydryl oxidase domain"/>
    <property type="match status" value="1"/>
</dbReference>
<organism evidence="8 9">
    <name type="scientific">Haematococcus lacustris</name>
    <name type="common">Green alga</name>
    <name type="synonym">Haematococcus pluvialis</name>
    <dbReference type="NCBI Taxonomy" id="44745"/>
    <lineage>
        <taxon>Eukaryota</taxon>
        <taxon>Viridiplantae</taxon>
        <taxon>Chlorophyta</taxon>
        <taxon>core chlorophytes</taxon>
        <taxon>Chlorophyceae</taxon>
        <taxon>CS clade</taxon>
        <taxon>Chlamydomonadales</taxon>
        <taxon>Haematococcaceae</taxon>
        <taxon>Haematococcus</taxon>
    </lineage>
</organism>
<keyword evidence="4 6" id="KW-0560">Oxidoreductase</keyword>
<evidence type="ECO:0000256" key="1">
    <source>
        <dbReference type="ARBA" id="ARBA00001974"/>
    </source>
</evidence>
<accession>A0A699YJS9</accession>
<dbReference type="InterPro" id="IPR036774">
    <property type="entry name" value="ERV/ALR_sulphydryl_oxid_sf"/>
</dbReference>
<evidence type="ECO:0000256" key="3">
    <source>
        <dbReference type="ARBA" id="ARBA00022827"/>
    </source>
</evidence>
<comment type="caution">
    <text evidence="8">The sequence shown here is derived from an EMBL/GenBank/DDBJ whole genome shotgun (WGS) entry which is preliminary data.</text>
</comment>
<gene>
    <name evidence="8" type="ORF">HaLaN_05821</name>
</gene>
<dbReference type="Pfam" id="PF04777">
    <property type="entry name" value="Evr1_Alr"/>
    <property type="match status" value="1"/>
</dbReference>
<evidence type="ECO:0000313" key="8">
    <source>
        <dbReference type="EMBL" id="GFH10497.1"/>
    </source>
</evidence>
<evidence type="ECO:0000256" key="6">
    <source>
        <dbReference type="RuleBase" id="RU371123"/>
    </source>
</evidence>
<evidence type="ECO:0000313" key="9">
    <source>
        <dbReference type="Proteomes" id="UP000485058"/>
    </source>
</evidence>
<dbReference type="PANTHER" id="PTHR12645:SF0">
    <property type="entry name" value="FAD-LINKED SULFHYDRYL OXIDASE ALR"/>
    <property type="match status" value="1"/>
</dbReference>
<sequence>MLAAQYPTCPTRQQKRDVKQFIDSLTRIYPCGECAQHFQEVVRRDPPQVDSQAALAQWTCRVHNVVNQRLQKPVFNCNVVGARWAALDCLSEDEEKLEQPRSA</sequence>
<feature type="domain" description="ERV/ALR sulfhydryl oxidase" evidence="7">
    <location>
        <begin position="1"/>
        <end position="84"/>
    </location>
</feature>
<protein>
    <recommendedName>
        <fullName evidence="6">Sulfhydryl oxidase</fullName>
        <ecNumber evidence="6">1.8.3.2</ecNumber>
    </recommendedName>
</protein>
<reference evidence="8 9" key="1">
    <citation type="submission" date="2020-02" db="EMBL/GenBank/DDBJ databases">
        <title>Draft genome sequence of Haematococcus lacustris strain NIES-144.</title>
        <authorList>
            <person name="Morimoto D."/>
            <person name="Nakagawa S."/>
            <person name="Yoshida T."/>
            <person name="Sawayama S."/>
        </authorList>
    </citation>
    <scope>NUCLEOTIDE SEQUENCE [LARGE SCALE GENOMIC DNA]</scope>
    <source>
        <strain evidence="8 9">NIES-144</strain>
    </source>
</reference>
<keyword evidence="3 6" id="KW-0274">FAD</keyword>
<dbReference type="PANTHER" id="PTHR12645">
    <property type="entry name" value="ALR/ERV"/>
    <property type="match status" value="1"/>
</dbReference>
<keyword evidence="2 6" id="KW-0285">Flavoprotein</keyword>
<dbReference type="PROSITE" id="PS51324">
    <property type="entry name" value="ERV_ALR"/>
    <property type="match status" value="1"/>
</dbReference>
<dbReference type="InterPro" id="IPR039799">
    <property type="entry name" value="ALR/ERV"/>
</dbReference>
<dbReference type="AlphaFoldDB" id="A0A699YJS9"/>
<evidence type="ECO:0000259" key="7">
    <source>
        <dbReference type="PROSITE" id="PS51324"/>
    </source>
</evidence>
<keyword evidence="5" id="KW-1015">Disulfide bond</keyword>
<keyword evidence="9" id="KW-1185">Reference proteome</keyword>
<dbReference type="EMBL" id="BLLF01000320">
    <property type="protein sequence ID" value="GFH10497.1"/>
    <property type="molecule type" value="Genomic_DNA"/>
</dbReference>
<evidence type="ECO:0000256" key="5">
    <source>
        <dbReference type="ARBA" id="ARBA00023157"/>
    </source>
</evidence>
<name>A0A699YJS9_HAELA</name>
<dbReference type="GO" id="GO:0005739">
    <property type="term" value="C:mitochondrion"/>
    <property type="evidence" value="ECO:0007669"/>
    <property type="project" value="TreeGrafter"/>
</dbReference>
<evidence type="ECO:0000256" key="4">
    <source>
        <dbReference type="ARBA" id="ARBA00023002"/>
    </source>
</evidence>
<dbReference type="EC" id="1.8.3.2" evidence="6"/>
<dbReference type="GO" id="GO:0050660">
    <property type="term" value="F:flavin adenine dinucleotide binding"/>
    <property type="evidence" value="ECO:0007669"/>
    <property type="project" value="TreeGrafter"/>
</dbReference>
<dbReference type="SUPFAM" id="SSF69000">
    <property type="entry name" value="FAD-dependent thiol oxidase"/>
    <property type="match status" value="1"/>
</dbReference>
<feature type="non-terminal residue" evidence="8">
    <location>
        <position position="103"/>
    </location>
</feature>